<evidence type="ECO:0000313" key="9">
    <source>
        <dbReference type="Proteomes" id="UP000294292"/>
    </source>
</evidence>
<dbReference type="GO" id="GO:0019350">
    <property type="term" value="P:teichoic acid biosynthetic process"/>
    <property type="evidence" value="ECO:0007669"/>
    <property type="project" value="UniProtKB-KW"/>
</dbReference>
<dbReference type="InterPro" id="IPR043149">
    <property type="entry name" value="TagF_N"/>
</dbReference>
<dbReference type="GO" id="GO:0005886">
    <property type="term" value="C:plasma membrane"/>
    <property type="evidence" value="ECO:0007669"/>
    <property type="project" value="UniProtKB-SubCell"/>
</dbReference>
<dbReference type="PANTHER" id="PTHR37316">
    <property type="entry name" value="TEICHOIC ACID GLYCEROL-PHOSPHATE PRIMASE"/>
    <property type="match status" value="1"/>
</dbReference>
<dbReference type="InterPro" id="IPR043148">
    <property type="entry name" value="TagF_C"/>
</dbReference>
<dbReference type="InterPro" id="IPR051612">
    <property type="entry name" value="Teichoic_Acid_Biosynth"/>
</dbReference>
<keyword evidence="3" id="KW-1003">Cell membrane</keyword>
<sequence>MLKEVIISLYLFLFKVIFSVYKFLPLQNKTVFLSSFGDNAFFVAKELAHSKNHSLIFLNQSRCKIDFSTIPTDKKKIYAFETSNLLHTCLSIYHLATSKYVFVDNYVGVLSTIRFRKEVKCVQLWHATGAIKRFGWSDPTTNERSELAKERFQKVYNQFQYIPVGSEQMAQIFAESFQVNQNRFLFTGVPLTDFYYDEIAKKKSLDRVIETYPIILGKKVVLYAPTFRKDSLEKMDLQLEINEFLERLDDNYILLIRLHPSVKALTPIPTHPRVLVVSAYPYLNELLVVSDILISDYSSVPFEFSLLRKKMIFYTYDLDSYDKEQGLWAENSLYFPGPIVKSTTEVINHILDPEIDFEKIDRFKNHWNTFSSGQASKSLISVVYKEKAL</sequence>
<dbReference type="AlphaFoldDB" id="A0A4P6ZZU0"/>
<feature type="transmembrane region" description="Helical" evidence="7">
    <location>
        <begin position="6"/>
        <end position="24"/>
    </location>
</feature>
<evidence type="ECO:0000256" key="6">
    <source>
        <dbReference type="ARBA" id="ARBA00023136"/>
    </source>
</evidence>
<keyword evidence="4" id="KW-0808">Transferase</keyword>
<evidence type="ECO:0000256" key="3">
    <source>
        <dbReference type="ARBA" id="ARBA00022475"/>
    </source>
</evidence>
<dbReference type="GO" id="GO:0047355">
    <property type="term" value="F:CDP-glycerol glycerophosphotransferase activity"/>
    <property type="evidence" value="ECO:0007669"/>
    <property type="project" value="InterPro"/>
</dbReference>
<comment type="similarity">
    <text evidence="2">Belongs to the CDP-glycerol glycerophosphotransferase family.</text>
</comment>
<evidence type="ECO:0000256" key="2">
    <source>
        <dbReference type="ARBA" id="ARBA00010488"/>
    </source>
</evidence>
<dbReference type="PANTHER" id="PTHR37316:SF1">
    <property type="entry name" value="TEICHOIC ACID GLYCEROL-PHOSPHATE PRIMASE"/>
    <property type="match status" value="1"/>
</dbReference>
<dbReference type="SUPFAM" id="SSF53756">
    <property type="entry name" value="UDP-Glycosyltransferase/glycogen phosphorylase"/>
    <property type="match status" value="1"/>
</dbReference>
<dbReference type="RefSeq" id="WP_134210406.1">
    <property type="nucleotide sequence ID" value="NZ_CP038015.1"/>
</dbReference>
<evidence type="ECO:0000256" key="5">
    <source>
        <dbReference type="ARBA" id="ARBA00022944"/>
    </source>
</evidence>
<dbReference type="EMBL" id="CP038015">
    <property type="protein sequence ID" value="QBP41834.1"/>
    <property type="molecule type" value="Genomic_DNA"/>
</dbReference>
<evidence type="ECO:0000256" key="1">
    <source>
        <dbReference type="ARBA" id="ARBA00004202"/>
    </source>
</evidence>
<gene>
    <name evidence="8" type="ORF">E2636_12050</name>
</gene>
<evidence type="ECO:0000313" key="8">
    <source>
        <dbReference type="EMBL" id="QBP41834.1"/>
    </source>
</evidence>
<protein>
    <submittedName>
        <fullName evidence="8">Teichoic acid biosynthesis protein B</fullName>
    </submittedName>
</protein>
<dbReference type="InterPro" id="IPR007554">
    <property type="entry name" value="Glycerophosphate_synth"/>
</dbReference>
<dbReference type="KEGG" id="panc:E2636_12050"/>
<keyword evidence="9" id="KW-1185">Reference proteome</keyword>
<evidence type="ECO:0000256" key="7">
    <source>
        <dbReference type="SAM" id="Phobius"/>
    </source>
</evidence>
<name>A0A4P6ZZU0_9BACL</name>
<keyword evidence="6 7" id="KW-0472">Membrane</keyword>
<accession>A0A4P6ZZU0</accession>
<reference evidence="8 9" key="1">
    <citation type="submission" date="2019-03" db="EMBL/GenBank/DDBJ databases">
        <title>Complete genome sequence of Paenisporosarcina antarctica CGMCC 1.6503T.</title>
        <authorList>
            <person name="Rong J.-C."/>
            <person name="Chi N.-Y."/>
            <person name="Zhang Q.-F."/>
        </authorList>
    </citation>
    <scope>NUCLEOTIDE SEQUENCE [LARGE SCALE GENOMIC DNA]</scope>
    <source>
        <strain evidence="8 9">CGMCC 1.6503</strain>
    </source>
</reference>
<dbReference type="Gene3D" id="3.40.50.12580">
    <property type="match status" value="1"/>
</dbReference>
<proteinExistence type="inferred from homology"/>
<dbReference type="OrthoDB" id="9811865at2"/>
<organism evidence="8 9">
    <name type="scientific">Paenisporosarcina antarctica</name>
    <dbReference type="NCBI Taxonomy" id="417367"/>
    <lineage>
        <taxon>Bacteria</taxon>
        <taxon>Bacillati</taxon>
        <taxon>Bacillota</taxon>
        <taxon>Bacilli</taxon>
        <taxon>Bacillales</taxon>
        <taxon>Caryophanaceae</taxon>
        <taxon>Paenisporosarcina</taxon>
    </lineage>
</organism>
<comment type="subcellular location">
    <subcellularLocation>
        <location evidence="1">Cell membrane</location>
        <topology evidence="1">Peripheral membrane protein</topology>
    </subcellularLocation>
</comment>
<dbReference type="Pfam" id="PF04464">
    <property type="entry name" value="Glyphos_transf"/>
    <property type="match status" value="1"/>
</dbReference>
<evidence type="ECO:0000256" key="4">
    <source>
        <dbReference type="ARBA" id="ARBA00022679"/>
    </source>
</evidence>
<dbReference type="Gene3D" id="3.40.50.11820">
    <property type="match status" value="1"/>
</dbReference>
<keyword evidence="7" id="KW-0812">Transmembrane</keyword>
<keyword evidence="5" id="KW-0777">Teichoic acid biosynthesis</keyword>
<dbReference type="Proteomes" id="UP000294292">
    <property type="component" value="Chromosome"/>
</dbReference>
<keyword evidence="7" id="KW-1133">Transmembrane helix</keyword>